<dbReference type="InterPro" id="IPR016053">
    <property type="entry name" value="Haem_Oase-like"/>
</dbReference>
<dbReference type="Proteomes" id="UP000501063">
    <property type="component" value="Chromosome"/>
</dbReference>
<dbReference type="Proteomes" id="UP000608450">
    <property type="component" value="Unassembled WGS sequence"/>
</dbReference>
<dbReference type="KEGG" id="pnt:G5B91_29095"/>
<evidence type="ECO:0000313" key="4">
    <source>
        <dbReference type="Proteomes" id="UP000608450"/>
    </source>
</evidence>
<reference evidence="1 4" key="2">
    <citation type="submission" date="2020-11" db="EMBL/GenBank/DDBJ databases">
        <title>Enhanced detection system for hospital associated transmission using whole genome sequencing surveillance.</title>
        <authorList>
            <person name="Harrison L.H."/>
            <person name="Van Tyne D."/>
            <person name="Marsh J.W."/>
            <person name="Griffith M.P."/>
            <person name="Snyder D.J."/>
            <person name="Cooper V.S."/>
            <person name="Mustapha M."/>
        </authorList>
    </citation>
    <scope>NUCLEOTIDE SEQUENCE [LARGE SCALE GENOMIC DNA]</scope>
    <source>
        <strain evidence="1 4">PSA00705</strain>
    </source>
</reference>
<evidence type="ECO:0000313" key="2">
    <source>
        <dbReference type="EMBL" id="QIE91065.1"/>
    </source>
</evidence>
<reference evidence="2 3" key="1">
    <citation type="submission" date="2020-02" db="EMBL/GenBank/DDBJ databases">
        <title>Integrative conjugative elements (ICEs) and plasmids drive adaptation of Pseudomonas nitroreducens strain HBP1 to wastewater environment.</title>
        <authorList>
            <person name="Sentchilo V."/>
            <person name="Carraro N."/>
            <person name="Bertelli C."/>
            <person name="van der Meer J.R."/>
        </authorList>
    </citation>
    <scope>NUCLEOTIDE SEQUENCE [LARGE SCALE GENOMIC DNA]</scope>
    <source>
        <strain evidence="2 3">HBP1</strain>
    </source>
</reference>
<protein>
    <submittedName>
        <fullName evidence="2">Biliverdin-producing heme oxygenase</fullName>
    </submittedName>
</protein>
<name>A0A6G6J6Q6_PSENT</name>
<dbReference type="GO" id="GO:0004392">
    <property type="term" value="F:heme oxygenase (decyclizing) activity"/>
    <property type="evidence" value="ECO:0007669"/>
    <property type="project" value="InterPro"/>
</dbReference>
<dbReference type="RefSeq" id="WP_038803382.1">
    <property type="nucleotide sequence ID" value="NZ_CP049140.1"/>
</dbReference>
<dbReference type="InterPro" id="IPR016084">
    <property type="entry name" value="Haem_Oase-like_multi-hlx"/>
</dbReference>
<accession>A0A6G6J6Q6</accession>
<dbReference type="Gene3D" id="1.20.910.10">
    <property type="entry name" value="Heme oxygenase-like"/>
    <property type="match status" value="1"/>
</dbReference>
<dbReference type="GeneID" id="300412407"/>
<dbReference type="GO" id="GO:0006788">
    <property type="term" value="P:heme oxidation"/>
    <property type="evidence" value="ECO:0007669"/>
    <property type="project" value="InterPro"/>
</dbReference>
<keyword evidence="4" id="KW-1185">Reference proteome</keyword>
<gene>
    <name evidence="2" type="ORF">G5B91_29095</name>
    <name evidence="1" type="ORF">I5I61_22895</name>
</gene>
<evidence type="ECO:0000313" key="1">
    <source>
        <dbReference type="EMBL" id="MBG6290311.1"/>
    </source>
</evidence>
<proteinExistence type="predicted"/>
<dbReference type="EMBL" id="JADTFC010000070">
    <property type="protein sequence ID" value="MBG6290311.1"/>
    <property type="molecule type" value="Genomic_DNA"/>
</dbReference>
<dbReference type="CDD" id="cd19166">
    <property type="entry name" value="HemeO-bac"/>
    <property type="match status" value="1"/>
</dbReference>
<dbReference type="AlphaFoldDB" id="A0A6G6J6Q6"/>
<organism evidence="2 3">
    <name type="scientific">Pseudomonas nitroreducens</name>
    <dbReference type="NCBI Taxonomy" id="46680"/>
    <lineage>
        <taxon>Bacteria</taxon>
        <taxon>Pseudomonadati</taxon>
        <taxon>Pseudomonadota</taxon>
        <taxon>Gammaproteobacteria</taxon>
        <taxon>Pseudomonadales</taxon>
        <taxon>Pseudomonadaceae</taxon>
        <taxon>Pseudomonas</taxon>
    </lineage>
</organism>
<dbReference type="EMBL" id="CP049140">
    <property type="protein sequence ID" value="QIE91065.1"/>
    <property type="molecule type" value="Genomic_DNA"/>
</dbReference>
<evidence type="ECO:0000313" key="3">
    <source>
        <dbReference type="Proteomes" id="UP000501063"/>
    </source>
</evidence>
<sequence length="201" mass="22076">MTPQTNDRTGISPALAALRAATHALHADLDSRSPLTAALTRADYLDHAARVLGWMRPLEQALWPLWPDADDAALRRGKSRWLEDDLRAGAHAEEPMADCPWVPKPSCLAEAFGIAYVAEGATLGGRVLYKRLKTSLDPLPLRWLQGYGEHTGERWGSFQRLLAEHVSTAEDIALAQQAAVQAFTSFRDWVIDATPDRAGQA</sequence>
<dbReference type="Pfam" id="PF01126">
    <property type="entry name" value="Heme_oxygenase"/>
    <property type="match status" value="1"/>
</dbReference>
<dbReference type="SUPFAM" id="SSF48613">
    <property type="entry name" value="Heme oxygenase-like"/>
    <property type="match status" value="1"/>
</dbReference>